<dbReference type="PANTHER" id="PTHR19136:SF81">
    <property type="entry name" value="MOLYBDENUM COFACTOR GUANYLYLTRANSFERASE"/>
    <property type="match status" value="1"/>
</dbReference>
<dbReference type="Pfam" id="PF12804">
    <property type="entry name" value="NTP_transf_3"/>
    <property type="match status" value="1"/>
</dbReference>
<evidence type="ECO:0000313" key="3">
    <source>
        <dbReference type="EMBL" id="MFD2463173.1"/>
    </source>
</evidence>
<dbReference type="PANTHER" id="PTHR19136">
    <property type="entry name" value="MOLYBDENUM COFACTOR GUANYLYLTRANSFERASE"/>
    <property type="match status" value="1"/>
</dbReference>
<dbReference type="Gene3D" id="3.90.550.10">
    <property type="entry name" value="Spore Coat Polysaccharide Biosynthesis Protein SpsA, Chain A"/>
    <property type="match status" value="1"/>
</dbReference>
<comment type="caution">
    <text evidence="3">The sequence shown here is derived from an EMBL/GenBank/DDBJ whole genome shotgun (WGS) entry which is preliminary data.</text>
</comment>
<name>A0ABW5GQK8_9PSEU</name>
<dbReference type="EMBL" id="JBHUKU010000020">
    <property type="protein sequence ID" value="MFD2463173.1"/>
    <property type="molecule type" value="Genomic_DNA"/>
</dbReference>
<dbReference type="InterPro" id="IPR029044">
    <property type="entry name" value="Nucleotide-diphossugar_trans"/>
</dbReference>
<dbReference type="SUPFAM" id="SSF53448">
    <property type="entry name" value="Nucleotide-diphospho-sugar transferases"/>
    <property type="match status" value="1"/>
</dbReference>
<evidence type="ECO:0000313" key="4">
    <source>
        <dbReference type="Proteomes" id="UP001597419"/>
    </source>
</evidence>
<evidence type="ECO:0000256" key="1">
    <source>
        <dbReference type="ARBA" id="ARBA00022679"/>
    </source>
</evidence>
<dbReference type="Proteomes" id="UP001597419">
    <property type="component" value="Unassembled WGS sequence"/>
</dbReference>
<proteinExistence type="predicted"/>
<keyword evidence="1" id="KW-0808">Transferase</keyword>
<dbReference type="InterPro" id="IPR025877">
    <property type="entry name" value="MobA-like_NTP_Trfase"/>
</dbReference>
<protein>
    <submittedName>
        <fullName evidence="3">Molybdenum cofactor guanylyltransferase</fullName>
    </submittedName>
</protein>
<sequence>MRYAGIVLAGGRARRLSGVDKPALVVDGTSLLAKAIAALAGAERVVVVGPERPGHGDVEWTREAVPGGGPVAGLMAGLAAIPPDVPRVVVLAADLPGVRVSTVDRLLGALGDRAGAVLVDAAGERQWLLGAWLAGRLREALPERGEGASLRRVLGGLEIVEVLALPGEAEDIDTPGDLERYS</sequence>
<dbReference type="RefSeq" id="WP_345392213.1">
    <property type="nucleotide sequence ID" value="NZ_BAABHG010000005.1"/>
</dbReference>
<dbReference type="GO" id="GO:0016779">
    <property type="term" value="F:nucleotidyltransferase activity"/>
    <property type="evidence" value="ECO:0007669"/>
    <property type="project" value="UniProtKB-KW"/>
</dbReference>
<keyword evidence="4" id="KW-1185">Reference proteome</keyword>
<organism evidence="3 4">
    <name type="scientific">Amycolatopsis samaneae</name>
    <dbReference type="NCBI Taxonomy" id="664691"/>
    <lineage>
        <taxon>Bacteria</taxon>
        <taxon>Bacillati</taxon>
        <taxon>Actinomycetota</taxon>
        <taxon>Actinomycetes</taxon>
        <taxon>Pseudonocardiales</taxon>
        <taxon>Pseudonocardiaceae</taxon>
        <taxon>Amycolatopsis</taxon>
    </lineage>
</organism>
<accession>A0ABW5GQK8</accession>
<gene>
    <name evidence="3" type="ORF">ACFSYJ_31495</name>
</gene>
<feature type="domain" description="MobA-like NTP transferase" evidence="2">
    <location>
        <begin position="5"/>
        <end position="155"/>
    </location>
</feature>
<evidence type="ECO:0000259" key="2">
    <source>
        <dbReference type="Pfam" id="PF12804"/>
    </source>
</evidence>
<keyword evidence="3" id="KW-0548">Nucleotidyltransferase</keyword>
<reference evidence="4" key="1">
    <citation type="journal article" date="2019" name="Int. J. Syst. Evol. Microbiol.">
        <title>The Global Catalogue of Microorganisms (GCM) 10K type strain sequencing project: providing services to taxonomists for standard genome sequencing and annotation.</title>
        <authorList>
            <consortium name="The Broad Institute Genomics Platform"/>
            <consortium name="The Broad Institute Genome Sequencing Center for Infectious Disease"/>
            <person name="Wu L."/>
            <person name="Ma J."/>
        </authorList>
    </citation>
    <scope>NUCLEOTIDE SEQUENCE [LARGE SCALE GENOMIC DNA]</scope>
    <source>
        <strain evidence="4">CGMCC 4.7643</strain>
    </source>
</reference>